<dbReference type="EMBL" id="CP063073">
    <property type="protein sequence ID" value="QOQ77168.1"/>
    <property type="molecule type" value="Genomic_DNA"/>
</dbReference>
<dbReference type="Proteomes" id="UP000594923">
    <property type="component" value="Chromosome"/>
</dbReference>
<evidence type="ECO:0000313" key="3">
    <source>
        <dbReference type="Proteomes" id="UP000594923"/>
    </source>
</evidence>
<keyword evidence="1" id="KW-1133">Transmembrane helix</keyword>
<keyword evidence="1" id="KW-0812">Transmembrane</keyword>
<dbReference type="AlphaFoldDB" id="A0A7M1KMY3"/>
<gene>
    <name evidence="2" type="ORF">IMF22_09090</name>
</gene>
<reference evidence="2 3" key="1">
    <citation type="submission" date="2020-10" db="EMBL/GenBank/DDBJ databases">
        <title>High quality whole genome sequence of Pseudomonas poae PMA22.</title>
        <authorList>
            <person name="Hernandez J.G."/>
            <person name="Rodriguez P."/>
            <person name="Cuevas C."/>
            <person name="de la Calle F."/>
            <person name="Galan B."/>
            <person name="Garcia J.L."/>
        </authorList>
    </citation>
    <scope>NUCLEOTIDE SEQUENCE [LARGE SCALE GENOMIC DNA]</scope>
    <source>
        <strain evidence="2 3">PMA22</strain>
    </source>
</reference>
<dbReference type="RefSeq" id="WP_197628004.1">
    <property type="nucleotide sequence ID" value="NZ_CP063073.1"/>
</dbReference>
<sequence length="125" mass="14959">MNIDDFLSPLIILWSGLALFFSLIVVLTVYVFLAYRRLEYMERLLDKCSFITFHSQFWDNSPRGRMMRLNAVAVAVLLPKRCLKRGLIDWQQVQEFPRVFKRLFQGMFFVSLFFFVCGAFIWLRK</sequence>
<organism evidence="2 3">
    <name type="scientific">Pseudomonas poae</name>
    <dbReference type="NCBI Taxonomy" id="200451"/>
    <lineage>
        <taxon>Bacteria</taxon>
        <taxon>Pseudomonadati</taxon>
        <taxon>Pseudomonadota</taxon>
        <taxon>Gammaproteobacteria</taxon>
        <taxon>Pseudomonadales</taxon>
        <taxon>Pseudomonadaceae</taxon>
        <taxon>Pseudomonas</taxon>
    </lineage>
</organism>
<feature type="transmembrane region" description="Helical" evidence="1">
    <location>
        <begin position="12"/>
        <end position="35"/>
    </location>
</feature>
<keyword evidence="1" id="KW-0472">Membrane</keyword>
<evidence type="ECO:0000313" key="2">
    <source>
        <dbReference type="EMBL" id="QOQ77168.1"/>
    </source>
</evidence>
<evidence type="ECO:0000256" key="1">
    <source>
        <dbReference type="SAM" id="Phobius"/>
    </source>
</evidence>
<name>A0A7M1KMY3_9PSED</name>
<accession>A0A7M1KMY3</accession>
<feature type="transmembrane region" description="Helical" evidence="1">
    <location>
        <begin position="103"/>
        <end position="123"/>
    </location>
</feature>
<protein>
    <submittedName>
        <fullName evidence="2">Uncharacterized protein</fullName>
    </submittedName>
</protein>
<proteinExistence type="predicted"/>